<evidence type="ECO:0000256" key="1">
    <source>
        <dbReference type="SAM" id="Phobius"/>
    </source>
</evidence>
<keyword evidence="1" id="KW-0472">Membrane</keyword>
<dbReference type="Proteomes" id="UP000501812">
    <property type="component" value="Chromosome"/>
</dbReference>
<feature type="transmembrane region" description="Helical" evidence="1">
    <location>
        <begin position="103"/>
        <end position="125"/>
    </location>
</feature>
<reference evidence="2 3" key="1">
    <citation type="submission" date="2020-04" db="EMBL/GenBank/DDBJ databases">
        <title>Luteolibacter sp. G-1-1-1 isolated from soil.</title>
        <authorList>
            <person name="Dahal R.H."/>
        </authorList>
    </citation>
    <scope>NUCLEOTIDE SEQUENCE [LARGE SCALE GENOMIC DNA]</scope>
    <source>
        <strain evidence="2 3">G-1-1-1</strain>
    </source>
</reference>
<organism evidence="2 3">
    <name type="scientific">Luteolibacter luteus</name>
    <dbReference type="NCBI Taxonomy" id="2728835"/>
    <lineage>
        <taxon>Bacteria</taxon>
        <taxon>Pseudomonadati</taxon>
        <taxon>Verrucomicrobiota</taxon>
        <taxon>Verrucomicrobiia</taxon>
        <taxon>Verrucomicrobiales</taxon>
        <taxon>Verrucomicrobiaceae</taxon>
        <taxon>Luteolibacter</taxon>
    </lineage>
</organism>
<dbReference type="EMBL" id="CP051774">
    <property type="protein sequence ID" value="QJE96639.1"/>
    <property type="molecule type" value="Genomic_DNA"/>
</dbReference>
<proteinExistence type="predicted"/>
<dbReference type="AlphaFoldDB" id="A0A858RJR1"/>
<dbReference type="InterPro" id="IPR012340">
    <property type="entry name" value="NA-bd_OB-fold"/>
</dbReference>
<gene>
    <name evidence="2" type="ORF">HHL09_12875</name>
</gene>
<evidence type="ECO:0000313" key="3">
    <source>
        <dbReference type="Proteomes" id="UP000501812"/>
    </source>
</evidence>
<dbReference type="RefSeq" id="WP_169455040.1">
    <property type="nucleotide sequence ID" value="NZ_CP051774.1"/>
</dbReference>
<protein>
    <recommendedName>
        <fullName evidence="4">DUF1449 family protein</fullName>
    </recommendedName>
</protein>
<accession>A0A858RJR1</accession>
<sequence>MKEIWNLAISAPMLPLTILLVPVAIYWVLSIIGAVDHDLLGVDMDGADGDHGHDHPVADGIHGVLRILNAKGIPLMVVLSVLVIYLWGCSMLGNLWFNPTLSGGPGSIVCIAALVVALILTRFTVAPLKPLFRLIQDDPEPAQPVVGRSGIVRTAVVTEREGQVEVPNPGAPLLLNARIAEGSTAIPRGTEVLVIRYDADTGIHFVRPLNEPS</sequence>
<evidence type="ECO:0000313" key="2">
    <source>
        <dbReference type="EMBL" id="QJE96639.1"/>
    </source>
</evidence>
<keyword evidence="1" id="KW-1133">Transmembrane helix</keyword>
<dbReference type="Gene3D" id="2.40.50.140">
    <property type="entry name" value="Nucleic acid-binding proteins"/>
    <property type="match status" value="1"/>
</dbReference>
<feature type="transmembrane region" description="Helical" evidence="1">
    <location>
        <begin position="75"/>
        <end position="97"/>
    </location>
</feature>
<dbReference type="KEGG" id="luo:HHL09_12875"/>
<feature type="transmembrane region" description="Helical" evidence="1">
    <location>
        <begin position="12"/>
        <end position="35"/>
    </location>
</feature>
<name>A0A858RJR1_9BACT</name>
<keyword evidence="3" id="KW-1185">Reference proteome</keyword>
<keyword evidence="1" id="KW-0812">Transmembrane</keyword>
<evidence type="ECO:0008006" key="4">
    <source>
        <dbReference type="Google" id="ProtNLM"/>
    </source>
</evidence>